<dbReference type="GO" id="GO:0046930">
    <property type="term" value="C:pore complex"/>
    <property type="evidence" value="ECO:0007669"/>
    <property type="project" value="UniProtKB-KW"/>
</dbReference>
<keyword evidence="3" id="KW-0813">Transport</keyword>
<evidence type="ECO:0000256" key="8">
    <source>
        <dbReference type="ARBA" id="ARBA00023114"/>
    </source>
</evidence>
<dbReference type="STRING" id="299255.SAMN02745129_0170"/>
<organism evidence="13 14">
    <name type="scientific">Ferrimonas marina</name>
    <dbReference type="NCBI Taxonomy" id="299255"/>
    <lineage>
        <taxon>Bacteria</taxon>
        <taxon>Pseudomonadati</taxon>
        <taxon>Pseudomonadota</taxon>
        <taxon>Gammaproteobacteria</taxon>
        <taxon>Alteromonadales</taxon>
        <taxon>Ferrimonadaceae</taxon>
        <taxon>Ferrimonas</taxon>
    </lineage>
</organism>
<comment type="subunit">
    <text evidence="2">Homotrimer.</text>
</comment>
<keyword evidence="6 11" id="KW-0732">Signal</keyword>
<comment type="subcellular location">
    <subcellularLocation>
        <location evidence="1">Cell outer membrane</location>
        <topology evidence="1">Multi-pass membrane protein</topology>
    </subcellularLocation>
</comment>
<evidence type="ECO:0000256" key="10">
    <source>
        <dbReference type="ARBA" id="ARBA00023237"/>
    </source>
</evidence>
<keyword evidence="9" id="KW-0472">Membrane</keyword>
<evidence type="ECO:0000256" key="1">
    <source>
        <dbReference type="ARBA" id="ARBA00004571"/>
    </source>
</evidence>
<evidence type="ECO:0000256" key="9">
    <source>
        <dbReference type="ARBA" id="ARBA00023136"/>
    </source>
</evidence>
<evidence type="ECO:0000256" key="2">
    <source>
        <dbReference type="ARBA" id="ARBA00011233"/>
    </source>
</evidence>
<dbReference type="InterPro" id="IPR023614">
    <property type="entry name" value="Porin_dom_sf"/>
</dbReference>
<evidence type="ECO:0000313" key="14">
    <source>
        <dbReference type="Proteomes" id="UP000184268"/>
    </source>
</evidence>
<sequence length="309" mass="33145">MKLKYAPVAAALAALSLPSTALADTPELYGLLNLTAQANEVAGNSETKVASHGSRFGIRGSHELSANLEAIYQAEFGLRVTDGDPLSHRNQFIGLKGDFGMTTVGRRDTALKRSRGNVEQFLTFDGDLNKTMGGEVRAGQQVSYTSPRIANLLMAEITYVAENGNNGDSGLSSALMLGDARYQLQPFYAAVAYDSKVANRDILRATVGGSIAGFELGAIYSDEEIVDGDEAGASGDAFLVSANYTIGKTKLKVQYSDGDVPGKANTSYTLGGEYRLSTPLRVHAYYTGVEWDSRDNDDRYLAVGLQYNF</sequence>
<keyword evidence="7" id="KW-0406">Ion transport</keyword>
<dbReference type="PRINTS" id="PR00184">
    <property type="entry name" value="NEISSPPORIN"/>
</dbReference>
<evidence type="ECO:0000256" key="5">
    <source>
        <dbReference type="ARBA" id="ARBA00022692"/>
    </source>
</evidence>
<dbReference type="CDD" id="cd00342">
    <property type="entry name" value="gram_neg_porins"/>
    <property type="match status" value="1"/>
</dbReference>
<feature type="chain" id="PRO_5009915440" evidence="11">
    <location>
        <begin position="24"/>
        <end position="309"/>
    </location>
</feature>
<keyword evidence="14" id="KW-1185">Reference proteome</keyword>
<evidence type="ECO:0000256" key="11">
    <source>
        <dbReference type="SAM" id="SignalP"/>
    </source>
</evidence>
<evidence type="ECO:0000259" key="12">
    <source>
        <dbReference type="Pfam" id="PF13609"/>
    </source>
</evidence>
<dbReference type="SUPFAM" id="SSF56935">
    <property type="entry name" value="Porins"/>
    <property type="match status" value="1"/>
</dbReference>
<gene>
    <name evidence="13" type="ORF">SAMN02745129_0170</name>
</gene>
<keyword evidence="4" id="KW-1134">Transmembrane beta strand</keyword>
<dbReference type="PANTHER" id="PTHR34501:SF9">
    <property type="entry name" value="MAJOR OUTER MEMBRANE PROTEIN P.IA"/>
    <property type="match status" value="1"/>
</dbReference>
<dbReference type="PRINTS" id="PR00182">
    <property type="entry name" value="ECOLNEIPORIN"/>
</dbReference>
<name>A0A1M5ZEN9_9GAMM</name>
<protein>
    <submittedName>
        <fullName evidence="13">Outer membrane protein (Porin)</fullName>
    </submittedName>
</protein>
<dbReference type="GO" id="GO:0009279">
    <property type="term" value="C:cell outer membrane"/>
    <property type="evidence" value="ECO:0007669"/>
    <property type="project" value="UniProtKB-SubCell"/>
</dbReference>
<dbReference type="EMBL" id="FQXG01000011">
    <property type="protein sequence ID" value="SHI22687.1"/>
    <property type="molecule type" value="Genomic_DNA"/>
</dbReference>
<evidence type="ECO:0000256" key="6">
    <source>
        <dbReference type="ARBA" id="ARBA00022729"/>
    </source>
</evidence>
<evidence type="ECO:0000256" key="4">
    <source>
        <dbReference type="ARBA" id="ARBA00022452"/>
    </source>
</evidence>
<evidence type="ECO:0000313" key="13">
    <source>
        <dbReference type="EMBL" id="SHI22687.1"/>
    </source>
</evidence>
<evidence type="ECO:0000256" key="3">
    <source>
        <dbReference type="ARBA" id="ARBA00022448"/>
    </source>
</evidence>
<dbReference type="InterPro" id="IPR001702">
    <property type="entry name" value="Porin_Gram-ve"/>
</dbReference>
<dbReference type="InterPro" id="IPR033900">
    <property type="entry name" value="Gram_neg_porin_domain"/>
</dbReference>
<keyword evidence="5" id="KW-0812">Transmembrane</keyword>
<feature type="signal peptide" evidence="11">
    <location>
        <begin position="1"/>
        <end position="23"/>
    </location>
</feature>
<evidence type="ECO:0000256" key="7">
    <source>
        <dbReference type="ARBA" id="ARBA00023065"/>
    </source>
</evidence>
<dbReference type="Pfam" id="PF13609">
    <property type="entry name" value="Porin_4"/>
    <property type="match status" value="1"/>
</dbReference>
<accession>A0A1M5ZEN9</accession>
<dbReference type="PANTHER" id="PTHR34501">
    <property type="entry name" value="PROTEIN YDDL-RELATED"/>
    <property type="match status" value="1"/>
</dbReference>
<keyword evidence="10" id="KW-0998">Cell outer membrane</keyword>
<proteinExistence type="predicted"/>
<dbReference type="GO" id="GO:0034220">
    <property type="term" value="P:monoatomic ion transmembrane transport"/>
    <property type="evidence" value="ECO:0007669"/>
    <property type="project" value="InterPro"/>
</dbReference>
<feature type="domain" description="Porin" evidence="12">
    <location>
        <begin position="10"/>
        <end position="287"/>
    </location>
</feature>
<dbReference type="GO" id="GO:0015288">
    <property type="term" value="F:porin activity"/>
    <property type="evidence" value="ECO:0007669"/>
    <property type="project" value="UniProtKB-KW"/>
</dbReference>
<dbReference type="OrthoDB" id="8173690at2"/>
<reference evidence="13 14" key="1">
    <citation type="submission" date="2016-11" db="EMBL/GenBank/DDBJ databases">
        <authorList>
            <person name="Jaros S."/>
            <person name="Januszkiewicz K."/>
            <person name="Wedrychowicz H."/>
        </authorList>
    </citation>
    <scope>NUCLEOTIDE SEQUENCE [LARGE SCALE GENOMIC DNA]</scope>
    <source>
        <strain evidence="13 14">DSM 16917</strain>
    </source>
</reference>
<keyword evidence="8" id="KW-0626">Porin</keyword>
<dbReference type="InterPro" id="IPR050298">
    <property type="entry name" value="Gram-neg_bact_OMP"/>
</dbReference>
<dbReference type="InterPro" id="IPR002299">
    <property type="entry name" value="Porin_Neis"/>
</dbReference>
<dbReference type="Proteomes" id="UP000184268">
    <property type="component" value="Unassembled WGS sequence"/>
</dbReference>
<dbReference type="Gene3D" id="2.40.160.10">
    <property type="entry name" value="Porin"/>
    <property type="match status" value="1"/>
</dbReference>
<dbReference type="RefSeq" id="WP_067662502.1">
    <property type="nucleotide sequence ID" value="NZ_FQXG01000011.1"/>
</dbReference>
<dbReference type="AlphaFoldDB" id="A0A1M5ZEN9"/>